<proteinExistence type="predicted"/>
<keyword evidence="2" id="KW-1185">Reference proteome</keyword>
<comment type="caution">
    <text evidence="1">The sequence shown here is derived from an EMBL/GenBank/DDBJ whole genome shotgun (WGS) entry which is preliminary data.</text>
</comment>
<protein>
    <submittedName>
        <fullName evidence="1">Uncharacterized protein</fullName>
    </submittedName>
</protein>
<name>A0ACC0UBQ1_9AGAM</name>
<gene>
    <name evidence="1" type="ORF">F5148DRAFT_1283384</name>
</gene>
<organism evidence="1 2">
    <name type="scientific">Russula earlei</name>
    <dbReference type="NCBI Taxonomy" id="71964"/>
    <lineage>
        <taxon>Eukaryota</taxon>
        <taxon>Fungi</taxon>
        <taxon>Dikarya</taxon>
        <taxon>Basidiomycota</taxon>
        <taxon>Agaricomycotina</taxon>
        <taxon>Agaricomycetes</taxon>
        <taxon>Russulales</taxon>
        <taxon>Russulaceae</taxon>
        <taxon>Russula</taxon>
    </lineage>
</organism>
<accession>A0ACC0UBQ1</accession>
<dbReference type="EMBL" id="JAGFNK010000073">
    <property type="protein sequence ID" value="KAI9509053.1"/>
    <property type="molecule type" value="Genomic_DNA"/>
</dbReference>
<sequence length="259" mass="29073">MNLSASTSVYYPPPATGADNMLAHGYIGHTFGAQTESFFSAVLKTSPRFLQVGFSAPGWPSTFYITPIDNIAVPANAMSRGYLIMVLDYRADLSRGTIVPQIPWFPQTPRDVRKYVTDASLQLPIFLRQDDGTIGMSLSDVVHGNFRRLIGSVQQVNVGGRTSVHIRINWPGYNEWKRQFQTRDETPNRSPITFERFVRHIGRSVDKFMTGAVSDVHQGDPRWRIGFNGITNSDIILVGVVHVSSGSWMPILQLNRRLY</sequence>
<dbReference type="Proteomes" id="UP001207468">
    <property type="component" value="Unassembled WGS sequence"/>
</dbReference>
<evidence type="ECO:0000313" key="2">
    <source>
        <dbReference type="Proteomes" id="UP001207468"/>
    </source>
</evidence>
<reference evidence="1" key="1">
    <citation type="submission" date="2021-03" db="EMBL/GenBank/DDBJ databases">
        <title>Evolutionary priming and transition to the ectomycorrhizal habit in an iconic lineage of mushroom-forming fungi: is preadaptation a requirement?</title>
        <authorList>
            <consortium name="DOE Joint Genome Institute"/>
            <person name="Looney B.P."/>
            <person name="Miyauchi S."/>
            <person name="Morin E."/>
            <person name="Drula E."/>
            <person name="Courty P.E."/>
            <person name="Chicoki N."/>
            <person name="Fauchery L."/>
            <person name="Kohler A."/>
            <person name="Kuo A."/>
            <person name="LaButti K."/>
            <person name="Pangilinan J."/>
            <person name="Lipzen A."/>
            <person name="Riley R."/>
            <person name="Andreopoulos W."/>
            <person name="He G."/>
            <person name="Johnson J."/>
            <person name="Barry K.W."/>
            <person name="Grigoriev I.V."/>
            <person name="Nagy L."/>
            <person name="Hibbett D."/>
            <person name="Henrissat B."/>
            <person name="Matheny P.B."/>
            <person name="Labbe J."/>
            <person name="Martin A.F."/>
        </authorList>
    </citation>
    <scope>NUCLEOTIDE SEQUENCE</scope>
    <source>
        <strain evidence="1">BPL698</strain>
    </source>
</reference>
<evidence type="ECO:0000313" key="1">
    <source>
        <dbReference type="EMBL" id="KAI9509053.1"/>
    </source>
</evidence>